<accession>D2VN72</accession>
<sequence length="249" mass="28823">MPADPPLIPTVRFDVTFPSSASLVTIKNVKTKNMARFANIRSDSAFKFKTLQKGFPDRHGYQVFVQMEKEKTNKEELKETNSHINAIEDYLRLEGVHHHTNGVQKTSGLNMEWELLTLDHISSVVVNKEYDKYLSGEIYEKNLTKIPELAEITKEERNEIVQLNKKERAKNRASSEQESDTTTPKRKNSFHNPISKKSKLENNSTIDEKITMMSELIKENHKKVDEYMKNNQETMNSIKELLVVLVNKQ</sequence>
<keyword evidence="3" id="KW-1185">Reference proteome</keyword>
<organism evidence="3">
    <name type="scientific">Naegleria gruberi</name>
    <name type="common">Amoeba</name>
    <dbReference type="NCBI Taxonomy" id="5762"/>
    <lineage>
        <taxon>Eukaryota</taxon>
        <taxon>Discoba</taxon>
        <taxon>Heterolobosea</taxon>
        <taxon>Tetramitia</taxon>
        <taxon>Eutetramitia</taxon>
        <taxon>Vahlkampfiidae</taxon>
        <taxon>Naegleria</taxon>
    </lineage>
</organism>
<dbReference type="Proteomes" id="UP000006671">
    <property type="component" value="Unassembled WGS sequence"/>
</dbReference>
<dbReference type="VEuPathDB" id="AmoebaDB:NAEGRDRAFT_70393"/>
<feature type="compositionally biased region" description="Basic residues" evidence="1">
    <location>
        <begin position="184"/>
        <end position="197"/>
    </location>
</feature>
<evidence type="ECO:0000313" key="3">
    <source>
        <dbReference type="Proteomes" id="UP000006671"/>
    </source>
</evidence>
<name>D2VN72_NAEGR</name>
<dbReference type="RefSeq" id="XP_002674346.1">
    <property type="nucleotide sequence ID" value="XM_002674300.1"/>
</dbReference>
<dbReference type="GeneID" id="8851237"/>
<dbReference type="EMBL" id="GG738884">
    <property type="protein sequence ID" value="EFC41602.1"/>
    <property type="molecule type" value="Genomic_DNA"/>
</dbReference>
<feature type="region of interest" description="Disordered" evidence="1">
    <location>
        <begin position="162"/>
        <end position="205"/>
    </location>
</feature>
<evidence type="ECO:0000313" key="2">
    <source>
        <dbReference type="EMBL" id="EFC41602.1"/>
    </source>
</evidence>
<reference evidence="2 3" key="1">
    <citation type="journal article" date="2010" name="Cell">
        <title>The genome of Naegleria gruberi illuminates early eukaryotic versatility.</title>
        <authorList>
            <person name="Fritz-Laylin L.K."/>
            <person name="Prochnik S.E."/>
            <person name="Ginger M.L."/>
            <person name="Dacks J.B."/>
            <person name="Carpenter M.L."/>
            <person name="Field M.C."/>
            <person name="Kuo A."/>
            <person name="Paredez A."/>
            <person name="Chapman J."/>
            <person name="Pham J."/>
            <person name="Shu S."/>
            <person name="Neupane R."/>
            <person name="Cipriano M."/>
            <person name="Mancuso J."/>
            <person name="Tu H."/>
            <person name="Salamov A."/>
            <person name="Lindquist E."/>
            <person name="Shapiro H."/>
            <person name="Lucas S."/>
            <person name="Grigoriev I.V."/>
            <person name="Cande W.Z."/>
            <person name="Fulton C."/>
            <person name="Rokhsar D.S."/>
            <person name="Dawson S.C."/>
        </authorList>
    </citation>
    <scope>NUCLEOTIDE SEQUENCE [LARGE SCALE GENOMIC DNA]</scope>
    <source>
        <strain evidence="2 3">NEG-M</strain>
    </source>
</reference>
<dbReference type="AlphaFoldDB" id="D2VN72"/>
<gene>
    <name evidence="2" type="ORF">NAEGRDRAFT_70393</name>
</gene>
<proteinExistence type="predicted"/>
<protein>
    <submittedName>
        <fullName evidence="2">Predicted protein</fullName>
    </submittedName>
</protein>
<dbReference type="InParanoid" id="D2VN72"/>
<feature type="compositionally biased region" description="Polar residues" evidence="1">
    <location>
        <begin position="172"/>
        <end position="182"/>
    </location>
</feature>
<dbReference type="KEGG" id="ngr:NAEGRDRAFT_70393"/>
<evidence type="ECO:0000256" key="1">
    <source>
        <dbReference type="SAM" id="MobiDB-lite"/>
    </source>
</evidence>